<feature type="compositionally biased region" description="Low complexity" evidence="1">
    <location>
        <begin position="64"/>
        <end position="76"/>
    </location>
</feature>
<evidence type="ECO:0000313" key="3">
    <source>
        <dbReference type="Proteomes" id="UP001279734"/>
    </source>
</evidence>
<keyword evidence="3" id="KW-1185">Reference proteome</keyword>
<dbReference type="AlphaFoldDB" id="A0AAD3S094"/>
<name>A0AAD3S094_NEPGR</name>
<dbReference type="EMBL" id="BSYO01000003">
    <property type="protein sequence ID" value="GMH01938.1"/>
    <property type="molecule type" value="Genomic_DNA"/>
</dbReference>
<gene>
    <name evidence="2" type="ORF">Nepgr_003777</name>
</gene>
<dbReference type="Proteomes" id="UP001279734">
    <property type="component" value="Unassembled WGS sequence"/>
</dbReference>
<feature type="compositionally biased region" description="Basic and acidic residues" evidence="1">
    <location>
        <begin position="19"/>
        <end position="38"/>
    </location>
</feature>
<sequence>MNEQPPLPCRTPSTVATKTKKDDQEKAMEKSKTIDRNNAKALPLKNVNESIEKARQTQDPFNRPSSPASSNECPSSIYPTDQGLEEEEDDATQPMANKVGISIRFCPPI</sequence>
<evidence type="ECO:0000313" key="2">
    <source>
        <dbReference type="EMBL" id="GMH01938.1"/>
    </source>
</evidence>
<protein>
    <submittedName>
        <fullName evidence="2">Uncharacterized protein</fullName>
    </submittedName>
</protein>
<accession>A0AAD3S094</accession>
<organism evidence="2 3">
    <name type="scientific">Nepenthes gracilis</name>
    <name type="common">Slender pitcher plant</name>
    <dbReference type="NCBI Taxonomy" id="150966"/>
    <lineage>
        <taxon>Eukaryota</taxon>
        <taxon>Viridiplantae</taxon>
        <taxon>Streptophyta</taxon>
        <taxon>Embryophyta</taxon>
        <taxon>Tracheophyta</taxon>
        <taxon>Spermatophyta</taxon>
        <taxon>Magnoliopsida</taxon>
        <taxon>eudicotyledons</taxon>
        <taxon>Gunneridae</taxon>
        <taxon>Pentapetalae</taxon>
        <taxon>Caryophyllales</taxon>
        <taxon>Nepenthaceae</taxon>
        <taxon>Nepenthes</taxon>
    </lineage>
</organism>
<comment type="caution">
    <text evidence="2">The sequence shown here is derived from an EMBL/GenBank/DDBJ whole genome shotgun (WGS) entry which is preliminary data.</text>
</comment>
<proteinExistence type="predicted"/>
<evidence type="ECO:0000256" key="1">
    <source>
        <dbReference type="SAM" id="MobiDB-lite"/>
    </source>
</evidence>
<reference evidence="2" key="1">
    <citation type="submission" date="2023-05" db="EMBL/GenBank/DDBJ databases">
        <title>Nepenthes gracilis genome sequencing.</title>
        <authorList>
            <person name="Fukushima K."/>
        </authorList>
    </citation>
    <scope>NUCLEOTIDE SEQUENCE</scope>
    <source>
        <strain evidence="2">SING2019-196</strain>
    </source>
</reference>
<feature type="region of interest" description="Disordered" evidence="1">
    <location>
        <begin position="1"/>
        <end position="109"/>
    </location>
</feature>